<protein>
    <submittedName>
        <fullName evidence="1">Uncharacterized protein</fullName>
    </submittedName>
</protein>
<comment type="caution">
    <text evidence="1">The sequence shown here is derived from an EMBL/GenBank/DDBJ whole genome shotgun (WGS) entry which is preliminary data.</text>
</comment>
<organism evidence="1 2">
    <name type="scientific">Lacticaseibacillus rhamnosus</name>
    <name type="common">Lactobacillus rhamnosus</name>
    <dbReference type="NCBI Taxonomy" id="47715"/>
    <lineage>
        <taxon>Bacteria</taxon>
        <taxon>Bacillati</taxon>
        <taxon>Bacillota</taxon>
        <taxon>Bacilli</taxon>
        <taxon>Lactobacillales</taxon>
        <taxon>Lactobacillaceae</taxon>
        <taxon>Lacticaseibacillus</taxon>
    </lineage>
</organism>
<evidence type="ECO:0000313" key="1">
    <source>
        <dbReference type="EMBL" id="PLA55537.1"/>
    </source>
</evidence>
<evidence type="ECO:0000313" key="2">
    <source>
        <dbReference type="Proteomes" id="UP000234212"/>
    </source>
</evidence>
<dbReference type="Proteomes" id="UP000234212">
    <property type="component" value="Unassembled WGS sequence"/>
</dbReference>
<name>A0AAP8LV76_LACRH</name>
<dbReference type="AlphaFoldDB" id="A0AAP8LV76"/>
<sequence>MVAPVYKSIVVQPVKNSIGIRGVKTNSFQKVYENVSYVTWLHKLSCFKRMLLVGFAGKKVT</sequence>
<proteinExistence type="predicted"/>
<gene>
    <name evidence="1" type="ORF">CYJ91_12535</name>
</gene>
<accession>A0AAP8LV76</accession>
<reference evidence="1 2" key="1">
    <citation type="submission" date="2017-12" db="EMBL/GenBank/DDBJ databases">
        <title>Phylogenetic diversity of female urinary microbiome.</title>
        <authorList>
            <person name="Thomas-White K."/>
            <person name="Wolfe A.J."/>
        </authorList>
    </citation>
    <scope>NUCLEOTIDE SEQUENCE [LARGE SCALE GENOMIC DNA]</scope>
    <source>
        <strain evidence="1 2">UMB0004</strain>
    </source>
</reference>
<dbReference type="EMBL" id="PKJX01000008">
    <property type="protein sequence ID" value="PLA55537.1"/>
    <property type="molecule type" value="Genomic_DNA"/>
</dbReference>